<evidence type="ECO:0000313" key="1">
    <source>
        <dbReference type="EMBL" id="ATG73677.1"/>
    </source>
</evidence>
<accession>A0A291HND7</accession>
<dbReference type="Gene3D" id="3.40.5.80">
    <property type="match status" value="1"/>
</dbReference>
<keyword evidence="2" id="KW-1185">Reference proteome</keyword>
<proteinExistence type="predicted"/>
<evidence type="ECO:0008006" key="3">
    <source>
        <dbReference type="Google" id="ProtNLM"/>
    </source>
</evidence>
<dbReference type="Proteomes" id="UP000217763">
    <property type="component" value="Chromosome"/>
</dbReference>
<reference evidence="2" key="1">
    <citation type="submission" date="2015-09" db="EMBL/GenBank/DDBJ databases">
        <authorList>
            <person name="Shao Z."/>
            <person name="Wang L."/>
        </authorList>
    </citation>
    <scope>NUCLEOTIDE SEQUENCE [LARGE SCALE GENOMIC DNA]</scope>
    <source>
        <strain evidence="2">F13-1</strain>
    </source>
</reference>
<gene>
    <name evidence="1" type="ORF">AN401_07240</name>
</gene>
<dbReference type="EMBL" id="CP012621">
    <property type="protein sequence ID" value="ATG73677.1"/>
    <property type="molecule type" value="Genomic_DNA"/>
</dbReference>
<name>A0A291HND7_9GAMM</name>
<evidence type="ECO:0000313" key="2">
    <source>
        <dbReference type="Proteomes" id="UP000217763"/>
    </source>
</evidence>
<sequence length="62" mass="7119">MPAKDGTITERARIQVRARREGGRRRGGLRFTREWQTLVLAELTLEQVEDIAADPQLETREA</sequence>
<dbReference type="SUPFAM" id="SSF160059">
    <property type="entry name" value="PriA/YqbF domain"/>
    <property type="match status" value="1"/>
</dbReference>
<protein>
    <recommendedName>
        <fullName evidence="3">Mu-like prophage FluMu N-terminal domain-containing protein</fullName>
    </recommendedName>
</protein>
<dbReference type="AlphaFoldDB" id="A0A291HND7"/>
<dbReference type="KEGG" id="zdf:AN401_07240"/>
<organism evidence="1 2">
    <name type="scientific">Zobellella denitrificans</name>
    <dbReference type="NCBI Taxonomy" id="347534"/>
    <lineage>
        <taxon>Bacteria</taxon>
        <taxon>Pseudomonadati</taxon>
        <taxon>Pseudomonadota</taxon>
        <taxon>Gammaproteobacteria</taxon>
        <taxon>Aeromonadales</taxon>
        <taxon>Aeromonadaceae</taxon>
        <taxon>Zobellella</taxon>
    </lineage>
</organism>